<evidence type="ECO:0000313" key="6">
    <source>
        <dbReference type="EMBL" id="CAF1675710.1"/>
    </source>
</evidence>
<evidence type="ECO:0000259" key="5">
    <source>
        <dbReference type="Pfam" id="PF15619"/>
    </source>
</evidence>
<gene>
    <name evidence="6" type="ORF">XAT740_LOCUS59559</name>
</gene>
<feature type="compositionally biased region" description="Basic and acidic residues" evidence="4">
    <location>
        <begin position="139"/>
        <end position="154"/>
    </location>
</feature>
<dbReference type="EMBL" id="CAJNOR010013893">
    <property type="protein sequence ID" value="CAF1675710.1"/>
    <property type="molecule type" value="Genomic_DNA"/>
</dbReference>
<keyword evidence="7" id="KW-1185">Reference proteome</keyword>
<feature type="domain" description="Lebercilin" evidence="5">
    <location>
        <begin position="205"/>
        <end position="272"/>
    </location>
</feature>
<evidence type="ECO:0000256" key="2">
    <source>
        <dbReference type="ARBA" id="ARBA00023054"/>
    </source>
</evidence>
<dbReference type="InterPro" id="IPR026188">
    <property type="entry name" value="Lebercilin-like"/>
</dbReference>
<evidence type="ECO:0000313" key="7">
    <source>
        <dbReference type="Proteomes" id="UP000663828"/>
    </source>
</evidence>
<feature type="compositionally biased region" description="Polar residues" evidence="4">
    <location>
        <begin position="157"/>
        <end position="172"/>
    </location>
</feature>
<dbReference type="GO" id="GO:0005930">
    <property type="term" value="C:axoneme"/>
    <property type="evidence" value="ECO:0007669"/>
    <property type="project" value="TreeGrafter"/>
</dbReference>
<feature type="coiled-coil region" evidence="3">
    <location>
        <begin position="210"/>
        <end position="244"/>
    </location>
</feature>
<name>A0A816GLW8_ADIRI</name>
<comment type="similarity">
    <text evidence="1">Belongs to the LCA5 family.</text>
</comment>
<accession>A0A816GLW8</accession>
<evidence type="ECO:0000256" key="4">
    <source>
        <dbReference type="SAM" id="MobiDB-lite"/>
    </source>
</evidence>
<dbReference type="GO" id="GO:0042073">
    <property type="term" value="P:intraciliary transport"/>
    <property type="evidence" value="ECO:0007669"/>
    <property type="project" value="TreeGrafter"/>
</dbReference>
<evidence type="ECO:0000256" key="3">
    <source>
        <dbReference type="SAM" id="Coils"/>
    </source>
</evidence>
<keyword evidence="2 3" id="KW-0175">Coiled coil</keyword>
<comment type="caution">
    <text evidence="6">The sequence shown here is derived from an EMBL/GenBank/DDBJ whole genome shotgun (WGS) entry which is preliminary data.</text>
</comment>
<dbReference type="InterPro" id="IPR028933">
    <property type="entry name" value="Lebercilin_dom"/>
</dbReference>
<organism evidence="6 7">
    <name type="scientific">Adineta ricciae</name>
    <name type="common">Rotifer</name>
    <dbReference type="NCBI Taxonomy" id="249248"/>
    <lineage>
        <taxon>Eukaryota</taxon>
        <taxon>Metazoa</taxon>
        <taxon>Spiralia</taxon>
        <taxon>Gnathifera</taxon>
        <taxon>Rotifera</taxon>
        <taxon>Eurotatoria</taxon>
        <taxon>Bdelloidea</taxon>
        <taxon>Adinetida</taxon>
        <taxon>Adinetidae</taxon>
        <taxon>Adineta</taxon>
    </lineage>
</organism>
<protein>
    <recommendedName>
        <fullName evidence="5">Lebercilin domain-containing protein</fullName>
    </recommendedName>
</protein>
<feature type="compositionally biased region" description="Polar residues" evidence="4">
    <location>
        <begin position="34"/>
        <end position="43"/>
    </location>
</feature>
<proteinExistence type="inferred from homology"/>
<feature type="compositionally biased region" description="Acidic residues" evidence="4">
    <location>
        <begin position="106"/>
        <end position="120"/>
    </location>
</feature>
<feature type="compositionally biased region" description="Basic and acidic residues" evidence="4">
    <location>
        <begin position="94"/>
        <end position="105"/>
    </location>
</feature>
<dbReference type="AlphaFoldDB" id="A0A816GLW8"/>
<dbReference type="Proteomes" id="UP000663828">
    <property type="component" value="Unassembled WGS sequence"/>
</dbReference>
<reference evidence="6" key="1">
    <citation type="submission" date="2021-02" db="EMBL/GenBank/DDBJ databases">
        <authorList>
            <person name="Nowell W R."/>
        </authorList>
    </citation>
    <scope>NUCLEOTIDE SEQUENCE</scope>
</reference>
<dbReference type="Pfam" id="PF15619">
    <property type="entry name" value="Lebercilin"/>
    <property type="match status" value="1"/>
</dbReference>
<evidence type="ECO:0000256" key="1">
    <source>
        <dbReference type="ARBA" id="ARBA00010229"/>
    </source>
</evidence>
<feature type="region of interest" description="Disordered" evidence="4">
    <location>
        <begin position="1"/>
        <end position="205"/>
    </location>
</feature>
<feature type="non-terminal residue" evidence="6">
    <location>
        <position position="272"/>
    </location>
</feature>
<dbReference type="PANTHER" id="PTHR16650:SF6">
    <property type="entry name" value="GH21622P"/>
    <property type="match status" value="1"/>
</dbReference>
<dbReference type="PANTHER" id="PTHR16650">
    <property type="entry name" value="C21ORF13-RELATED"/>
    <property type="match status" value="1"/>
</dbReference>
<sequence length="272" mass="31347">MPERRGSVDSFDEFFGVPKTNDSRKKSPVKPKQNESTVSNMVKSQPVVKRLQTPPTPEEQRTPSPPPPVKPKVDSKKTLAKTNGHKSLSPVMPKRPESSKSKVYESDFDDDNNYEDEEAAGDSTDERGKHSSLPPPKQRTFEAPRRGSDSEVKKSYVVTTQKKSKANSTPRNNHLPYIRPQQPRRPLQHNRSRHDNASASTKNEVEQRLLSAHNYKLKSLESRVAELRRQLETQRAENSTLRTIQKREEKAIRNYEEKEYDIHRIVQHYTKE</sequence>